<dbReference type="FunCoup" id="A0A200PTT4">
    <property type="interactions" value="787"/>
</dbReference>
<dbReference type="OMA" id="CANAKDH"/>
<dbReference type="InterPro" id="IPR013087">
    <property type="entry name" value="Znf_C2H2_type"/>
</dbReference>
<dbReference type="SUPFAM" id="SSF143503">
    <property type="entry name" value="PUG domain-like"/>
    <property type="match status" value="1"/>
</dbReference>
<dbReference type="PROSITE" id="PS00028">
    <property type="entry name" value="ZINC_FINGER_C2H2_1"/>
    <property type="match status" value="2"/>
</dbReference>
<dbReference type="Gene3D" id="1.20.58.2190">
    <property type="match status" value="1"/>
</dbReference>
<dbReference type="Gene3D" id="1.10.8.10">
    <property type="entry name" value="DNA helicase RuvA subunit, C-terminal domain"/>
    <property type="match status" value="1"/>
</dbReference>
<dbReference type="PANTHER" id="PTHR46713:SF1">
    <property type="entry name" value="F13M7.16 PROTEIN"/>
    <property type="match status" value="1"/>
</dbReference>
<dbReference type="InterPro" id="IPR015940">
    <property type="entry name" value="UBA"/>
</dbReference>
<dbReference type="InterPro" id="IPR036339">
    <property type="entry name" value="PUB-like_dom_sf"/>
</dbReference>
<evidence type="ECO:0000256" key="1">
    <source>
        <dbReference type="SAM" id="MobiDB-lite"/>
    </source>
</evidence>
<gene>
    <name evidence="3" type="ORF">BVC80_9073g64</name>
</gene>
<dbReference type="SUPFAM" id="SSF46934">
    <property type="entry name" value="UBA-like"/>
    <property type="match status" value="1"/>
</dbReference>
<name>A0A200PTT4_MACCD</name>
<dbReference type="InterPro" id="IPR018997">
    <property type="entry name" value="PUB_domain"/>
</dbReference>
<organism evidence="3 4">
    <name type="scientific">Macleaya cordata</name>
    <name type="common">Five-seeded plume-poppy</name>
    <name type="synonym">Bocconia cordata</name>
    <dbReference type="NCBI Taxonomy" id="56857"/>
    <lineage>
        <taxon>Eukaryota</taxon>
        <taxon>Viridiplantae</taxon>
        <taxon>Streptophyta</taxon>
        <taxon>Embryophyta</taxon>
        <taxon>Tracheophyta</taxon>
        <taxon>Spermatophyta</taxon>
        <taxon>Magnoliopsida</taxon>
        <taxon>Ranunculales</taxon>
        <taxon>Papaveraceae</taxon>
        <taxon>Papaveroideae</taxon>
        <taxon>Macleaya</taxon>
    </lineage>
</organism>
<dbReference type="InterPro" id="IPR009060">
    <property type="entry name" value="UBA-like_sf"/>
</dbReference>
<dbReference type="EMBL" id="MVGT01004040">
    <property type="protein sequence ID" value="OVA01629.1"/>
    <property type="molecule type" value="Genomic_DNA"/>
</dbReference>
<dbReference type="PANTHER" id="PTHR46713">
    <property type="entry name" value="F13M7.16 PROTEIN"/>
    <property type="match status" value="1"/>
</dbReference>
<accession>A0A200PTT4</accession>
<dbReference type="InterPro" id="IPR057766">
    <property type="entry name" value="Znf-C2H2_OTU1-like_C"/>
</dbReference>
<dbReference type="SMART" id="SM00580">
    <property type="entry name" value="PUG"/>
    <property type="match status" value="1"/>
</dbReference>
<dbReference type="AlphaFoldDB" id="A0A200PTT4"/>
<sequence>MAGLSLKCGDCGALLKSVEEAQEHAELTSHSNFSESTEAVLNLVCTTCGKPCRSKTETDLHTKRTGHTDFVDKTLETANPISLEVPKPSVVSDEGVVATGSTSESEEMVVPEVDKNLLGELEVMGFPTTRATRALHFSGNASLEAAITWIVEHENDSDIDQMPLVSVNIKVEAPKPSLTPEEMKIKAQELRERARKKKEEEEKRMEREKEKERIRAGKELLEAKRIEEENERKRIIALRKAEKDEEKRAREKIRQKLEEDKAERRRKLGLPPEDPTVVKPAAAPVVQEKKSSLPIKPVTKVERMRDCLRSLKQNHKDDDAKVKRAFQTLLTYVGNVAKNPDEEKFRKIRLSNQSFQDRVGSLRGGIDFLEVCGFEKIEGGEFLFLPRDKVDMAVLNSAGAELNSAIVNPFFGIL</sequence>
<dbReference type="OrthoDB" id="336240at2759"/>
<dbReference type="CDD" id="cd14290">
    <property type="entry name" value="UBA_PUB_plant"/>
    <property type="match status" value="1"/>
</dbReference>
<proteinExistence type="predicted"/>
<protein>
    <submittedName>
        <fullName evidence="3">PUG domain</fullName>
    </submittedName>
</protein>
<feature type="region of interest" description="Disordered" evidence="1">
    <location>
        <begin position="256"/>
        <end position="277"/>
    </location>
</feature>
<dbReference type="InParanoid" id="A0A200PTT4"/>
<keyword evidence="4" id="KW-1185">Reference proteome</keyword>
<evidence type="ECO:0000313" key="4">
    <source>
        <dbReference type="Proteomes" id="UP000195402"/>
    </source>
</evidence>
<dbReference type="Proteomes" id="UP000195402">
    <property type="component" value="Unassembled WGS sequence"/>
</dbReference>
<dbReference type="STRING" id="56857.A0A200PTT4"/>
<comment type="caution">
    <text evidence="3">The sequence shown here is derived from an EMBL/GenBank/DDBJ whole genome shotgun (WGS) entry which is preliminary data.</text>
</comment>
<dbReference type="Pfam" id="PF09409">
    <property type="entry name" value="PUB"/>
    <property type="match status" value="1"/>
</dbReference>
<dbReference type="Pfam" id="PF22562">
    <property type="entry name" value="UBA_7"/>
    <property type="match status" value="1"/>
</dbReference>
<dbReference type="PROSITE" id="PS50030">
    <property type="entry name" value="UBA"/>
    <property type="match status" value="1"/>
</dbReference>
<feature type="domain" description="UBA" evidence="2">
    <location>
        <begin position="112"/>
        <end position="153"/>
    </location>
</feature>
<evidence type="ECO:0000259" key="2">
    <source>
        <dbReference type="PROSITE" id="PS50030"/>
    </source>
</evidence>
<reference evidence="3 4" key="1">
    <citation type="journal article" date="2017" name="Mol. Plant">
        <title>The Genome of Medicinal Plant Macleaya cordata Provides New Insights into Benzylisoquinoline Alkaloids Metabolism.</title>
        <authorList>
            <person name="Liu X."/>
            <person name="Liu Y."/>
            <person name="Huang P."/>
            <person name="Ma Y."/>
            <person name="Qing Z."/>
            <person name="Tang Q."/>
            <person name="Cao H."/>
            <person name="Cheng P."/>
            <person name="Zheng Y."/>
            <person name="Yuan Z."/>
            <person name="Zhou Y."/>
            <person name="Liu J."/>
            <person name="Tang Z."/>
            <person name="Zhuo Y."/>
            <person name="Zhang Y."/>
            <person name="Yu L."/>
            <person name="Huang J."/>
            <person name="Yang P."/>
            <person name="Peng Q."/>
            <person name="Zhang J."/>
            <person name="Jiang W."/>
            <person name="Zhang Z."/>
            <person name="Lin K."/>
            <person name="Ro D.K."/>
            <person name="Chen X."/>
            <person name="Xiong X."/>
            <person name="Shang Y."/>
            <person name="Huang S."/>
            <person name="Zeng J."/>
        </authorList>
    </citation>
    <scope>NUCLEOTIDE SEQUENCE [LARGE SCALE GENOMIC DNA]</scope>
    <source>
        <strain evidence="4">cv. BLH2017</strain>
        <tissue evidence="3">Root</tissue>
    </source>
</reference>
<evidence type="ECO:0000313" key="3">
    <source>
        <dbReference type="EMBL" id="OVA01629.1"/>
    </source>
</evidence>
<dbReference type="Pfam" id="PF24560">
    <property type="entry name" value="zf-C2H2_OTU1_C"/>
    <property type="match status" value="1"/>
</dbReference>
<dbReference type="CDD" id="cd10461">
    <property type="entry name" value="PUB_UBA_plant"/>
    <property type="match status" value="1"/>
</dbReference>